<protein>
    <submittedName>
        <fullName evidence="2">YvrJ protein family protein</fullName>
    </submittedName>
</protein>
<name>A0A8S5LW27_9CAUD</name>
<sequence>MINDLATLISTLGFPIGMCLIMCYYINKINDAHKEETDKFAEALNNNTVVLQKLCDKLDSEVNVNDK</sequence>
<evidence type="ECO:0000313" key="2">
    <source>
        <dbReference type="EMBL" id="DAD74222.1"/>
    </source>
</evidence>
<evidence type="ECO:0000256" key="1">
    <source>
        <dbReference type="SAM" id="Phobius"/>
    </source>
</evidence>
<keyword evidence="1" id="KW-0472">Membrane</keyword>
<reference evidence="2" key="1">
    <citation type="journal article" date="2021" name="Proc. Natl. Acad. Sci. U.S.A.">
        <title>A Catalog of Tens of Thousands of Viruses from Human Metagenomes Reveals Hidden Associations with Chronic Diseases.</title>
        <authorList>
            <person name="Tisza M.J."/>
            <person name="Buck C.B."/>
        </authorList>
    </citation>
    <scope>NUCLEOTIDE SEQUENCE</scope>
    <source>
        <strain evidence="2">Ctx9R1</strain>
    </source>
</reference>
<keyword evidence="1" id="KW-1133">Transmembrane helix</keyword>
<dbReference type="EMBL" id="BK014755">
    <property type="protein sequence ID" value="DAD74222.1"/>
    <property type="molecule type" value="Genomic_DNA"/>
</dbReference>
<accession>A0A8S5LW27</accession>
<feature type="transmembrane region" description="Helical" evidence="1">
    <location>
        <begin position="6"/>
        <end position="26"/>
    </location>
</feature>
<keyword evidence="1" id="KW-0812">Transmembrane</keyword>
<organism evidence="2">
    <name type="scientific">Podoviridae sp. ctx9R1</name>
    <dbReference type="NCBI Taxonomy" id="2826589"/>
    <lineage>
        <taxon>Viruses</taxon>
        <taxon>Duplodnaviria</taxon>
        <taxon>Heunggongvirae</taxon>
        <taxon>Uroviricota</taxon>
        <taxon>Caudoviricetes</taxon>
    </lineage>
</organism>
<proteinExistence type="predicted"/>